<reference evidence="1 2" key="1">
    <citation type="journal article" date="2021" name="Commun. Biol.">
        <title>The genome of Shorea leprosula (Dipterocarpaceae) highlights the ecological relevance of drought in aseasonal tropical rainforests.</title>
        <authorList>
            <person name="Ng K.K.S."/>
            <person name="Kobayashi M.J."/>
            <person name="Fawcett J.A."/>
            <person name="Hatakeyama M."/>
            <person name="Paape T."/>
            <person name="Ng C.H."/>
            <person name="Ang C.C."/>
            <person name="Tnah L.H."/>
            <person name="Lee C.T."/>
            <person name="Nishiyama T."/>
            <person name="Sese J."/>
            <person name="O'Brien M.J."/>
            <person name="Copetti D."/>
            <person name="Mohd Noor M.I."/>
            <person name="Ong R.C."/>
            <person name="Putra M."/>
            <person name="Sireger I.Z."/>
            <person name="Indrioko S."/>
            <person name="Kosugi Y."/>
            <person name="Izuno A."/>
            <person name="Isagi Y."/>
            <person name="Lee S.L."/>
            <person name="Shimizu K.K."/>
        </authorList>
    </citation>
    <scope>NUCLEOTIDE SEQUENCE [LARGE SCALE GENOMIC DNA]</scope>
    <source>
        <strain evidence="1">214</strain>
    </source>
</reference>
<proteinExistence type="predicted"/>
<protein>
    <submittedName>
        <fullName evidence="1">Uncharacterized protein</fullName>
    </submittedName>
</protein>
<organism evidence="1 2">
    <name type="scientific">Rubroshorea leprosula</name>
    <dbReference type="NCBI Taxonomy" id="152421"/>
    <lineage>
        <taxon>Eukaryota</taxon>
        <taxon>Viridiplantae</taxon>
        <taxon>Streptophyta</taxon>
        <taxon>Embryophyta</taxon>
        <taxon>Tracheophyta</taxon>
        <taxon>Spermatophyta</taxon>
        <taxon>Magnoliopsida</taxon>
        <taxon>eudicotyledons</taxon>
        <taxon>Gunneridae</taxon>
        <taxon>Pentapetalae</taxon>
        <taxon>rosids</taxon>
        <taxon>malvids</taxon>
        <taxon>Malvales</taxon>
        <taxon>Dipterocarpaceae</taxon>
        <taxon>Rubroshorea</taxon>
    </lineage>
</organism>
<keyword evidence="2" id="KW-1185">Reference proteome</keyword>
<gene>
    <name evidence="1" type="ORF">SLEP1_g55286</name>
</gene>
<evidence type="ECO:0000313" key="1">
    <source>
        <dbReference type="EMBL" id="GKV48475.1"/>
    </source>
</evidence>
<sequence length="49" mass="5328">MGDKAINSLKNVDSTPLLQFLHPILNMLLHLIGNGGETLEVLSLVLTMI</sequence>
<comment type="caution">
    <text evidence="1">The sequence shown here is derived from an EMBL/GenBank/DDBJ whole genome shotgun (WGS) entry which is preliminary data.</text>
</comment>
<accession>A0AAV5MF24</accession>
<dbReference type="EMBL" id="BPVZ01000258">
    <property type="protein sequence ID" value="GKV48475.1"/>
    <property type="molecule type" value="Genomic_DNA"/>
</dbReference>
<dbReference type="AlphaFoldDB" id="A0AAV5MF24"/>
<evidence type="ECO:0000313" key="2">
    <source>
        <dbReference type="Proteomes" id="UP001054252"/>
    </source>
</evidence>
<dbReference type="Proteomes" id="UP001054252">
    <property type="component" value="Unassembled WGS sequence"/>
</dbReference>
<name>A0AAV5MF24_9ROSI</name>